<comment type="caution">
    <text evidence="1">The sequence shown here is derived from an EMBL/GenBank/DDBJ whole genome shotgun (WGS) entry which is preliminary data.</text>
</comment>
<dbReference type="EMBL" id="SRZB01000002">
    <property type="protein sequence ID" value="TGY00505.1"/>
    <property type="molecule type" value="Genomic_DNA"/>
</dbReference>
<dbReference type="Proteomes" id="UP000307720">
    <property type="component" value="Unassembled WGS sequence"/>
</dbReference>
<proteinExistence type="predicted"/>
<sequence length="89" mass="10259">MERDGTVRDFRVFFKKNSGSIARERLKGVILADRLCCSPETTDRIKKDISQVLSKYIELDHMKVKIRLDISRESGRGVKHVKTIQIKGL</sequence>
<organism evidence="1 2">
    <name type="scientific">Hominisplanchenecus murintestinalis</name>
    <dbReference type="NCBI Taxonomy" id="2941517"/>
    <lineage>
        <taxon>Bacteria</taxon>
        <taxon>Bacillati</taxon>
        <taxon>Bacillota</taxon>
        <taxon>Clostridia</taxon>
        <taxon>Lachnospirales</taxon>
        <taxon>Lachnospiraceae</taxon>
        <taxon>Hominisplanchenecus</taxon>
    </lineage>
</organism>
<keyword evidence="1" id="KW-0131">Cell cycle</keyword>
<evidence type="ECO:0000313" key="2">
    <source>
        <dbReference type="Proteomes" id="UP000307720"/>
    </source>
</evidence>
<keyword evidence="2" id="KW-1185">Reference proteome</keyword>
<accession>A0AC61R3F4</accession>
<gene>
    <name evidence="1" type="primary">minE</name>
    <name evidence="1" type="ORF">E5357_02370</name>
</gene>
<keyword evidence="1" id="KW-0132">Cell division</keyword>
<protein>
    <submittedName>
        <fullName evidence="1">Cell division topological specificity factor MinE</fullName>
    </submittedName>
</protein>
<reference evidence="1" key="1">
    <citation type="submission" date="2019-04" db="EMBL/GenBank/DDBJ databases">
        <title>Microbes associate with the intestines of laboratory mice.</title>
        <authorList>
            <person name="Navarre W."/>
            <person name="Wong E."/>
            <person name="Huang K."/>
            <person name="Tropini C."/>
            <person name="Ng K."/>
            <person name="Yu B."/>
        </authorList>
    </citation>
    <scope>NUCLEOTIDE SEQUENCE</scope>
    <source>
        <strain evidence="1">NM72_1-8</strain>
    </source>
</reference>
<name>A0AC61R3F4_9FIRM</name>
<evidence type="ECO:0000313" key="1">
    <source>
        <dbReference type="EMBL" id="TGY00505.1"/>
    </source>
</evidence>